<keyword evidence="7 13" id="KW-0413">Isomerase</keyword>
<dbReference type="InterPro" id="IPR005738">
    <property type="entry name" value="TopoIII"/>
</dbReference>
<proteinExistence type="inferred from homology"/>
<evidence type="ECO:0000256" key="7">
    <source>
        <dbReference type="ARBA" id="ARBA00023235"/>
    </source>
</evidence>
<dbReference type="InterPro" id="IPR034144">
    <property type="entry name" value="TOPRIM_TopoIII"/>
</dbReference>
<keyword evidence="14" id="KW-1185">Reference proteome</keyword>
<gene>
    <name evidence="13" type="ORF">JCM9157_2545</name>
</gene>
<dbReference type="OrthoDB" id="9803554at2"/>
<comment type="catalytic activity">
    <reaction evidence="1">
        <text>ATP-independent breakage of single-stranded DNA, followed by passage and rejoining.</text>
        <dbReference type="EC" id="5.6.2.1"/>
    </reaction>
</comment>
<dbReference type="InterPro" id="IPR013824">
    <property type="entry name" value="Topo_IA_cen_sub1"/>
</dbReference>
<dbReference type="EMBL" id="BAUV01000018">
    <property type="protein sequence ID" value="GAE35441.1"/>
    <property type="molecule type" value="Genomic_DNA"/>
</dbReference>
<dbReference type="SUPFAM" id="SSF56712">
    <property type="entry name" value="Prokaryotic type I DNA topoisomerase"/>
    <property type="match status" value="1"/>
</dbReference>
<dbReference type="SMART" id="SM00437">
    <property type="entry name" value="TOP1Ac"/>
    <property type="match status" value="1"/>
</dbReference>
<evidence type="ECO:0000313" key="14">
    <source>
        <dbReference type="Proteomes" id="UP000018896"/>
    </source>
</evidence>
<dbReference type="Pfam" id="PF01131">
    <property type="entry name" value="Topoisom_bac"/>
    <property type="match status" value="1"/>
</dbReference>
<dbReference type="SMART" id="SM00493">
    <property type="entry name" value="TOPRIM"/>
    <property type="match status" value="1"/>
</dbReference>
<accession>W4QTQ1</accession>
<dbReference type="RefSeq" id="WP_035664890.1">
    <property type="nucleotide sequence ID" value="NZ_BAUV01000018.1"/>
</dbReference>
<dbReference type="InterPro" id="IPR013826">
    <property type="entry name" value="Topo_IA_cen_sub3"/>
</dbReference>
<dbReference type="Pfam" id="PF01751">
    <property type="entry name" value="Toprim"/>
    <property type="match status" value="1"/>
</dbReference>
<dbReference type="GO" id="GO:0003917">
    <property type="term" value="F:DNA topoisomerase type I (single strand cut, ATP-independent) activity"/>
    <property type="evidence" value="ECO:0007669"/>
    <property type="project" value="UniProtKB-EC"/>
</dbReference>
<dbReference type="InterPro" id="IPR003601">
    <property type="entry name" value="Topo_IA_2"/>
</dbReference>
<dbReference type="Gene3D" id="3.40.50.140">
    <property type="match status" value="1"/>
</dbReference>
<dbReference type="InterPro" id="IPR025589">
    <property type="entry name" value="Toprim_C_rpt"/>
</dbReference>
<dbReference type="InterPro" id="IPR023405">
    <property type="entry name" value="Topo_IA_core_domain"/>
</dbReference>
<dbReference type="SMART" id="SM00436">
    <property type="entry name" value="TOP1Bc"/>
    <property type="match status" value="1"/>
</dbReference>
<evidence type="ECO:0000256" key="11">
    <source>
        <dbReference type="ARBA" id="ARBA00032877"/>
    </source>
</evidence>
<dbReference type="Gene3D" id="1.10.290.10">
    <property type="entry name" value="Topoisomerase I, domain 4"/>
    <property type="match status" value="1"/>
</dbReference>
<dbReference type="PROSITE" id="PS52039">
    <property type="entry name" value="TOPO_IA_2"/>
    <property type="match status" value="1"/>
</dbReference>
<dbReference type="GO" id="GO:0003677">
    <property type="term" value="F:DNA binding"/>
    <property type="evidence" value="ECO:0007669"/>
    <property type="project" value="UniProtKB-KW"/>
</dbReference>
<dbReference type="eggNOG" id="COG0550">
    <property type="taxonomic scope" value="Bacteria"/>
</dbReference>
<dbReference type="Gene3D" id="2.70.20.10">
    <property type="entry name" value="Topoisomerase I, domain 3"/>
    <property type="match status" value="1"/>
</dbReference>
<dbReference type="InterPro" id="IPR000380">
    <property type="entry name" value="Topo_IA"/>
</dbReference>
<organism evidence="13 14">
    <name type="scientific">Halalkalibacter akibai (strain ATCC 43226 / DSM 21942 / CIP 109018 / JCM 9157 / 1139)</name>
    <name type="common">Bacillus akibai</name>
    <dbReference type="NCBI Taxonomy" id="1236973"/>
    <lineage>
        <taxon>Bacteria</taxon>
        <taxon>Bacillati</taxon>
        <taxon>Bacillota</taxon>
        <taxon>Bacilli</taxon>
        <taxon>Bacillales</taxon>
        <taxon>Bacillaceae</taxon>
        <taxon>Halalkalibacter</taxon>
    </lineage>
</organism>
<dbReference type="NCBIfam" id="NF005829">
    <property type="entry name" value="PRK07726.1"/>
    <property type="match status" value="1"/>
</dbReference>
<dbReference type="GO" id="GO:0043597">
    <property type="term" value="C:cytoplasmic replication fork"/>
    <property type="evidence" value="ECO:0007669"/>
    <property type="project" value="TreeGrafter"/>
</dbReference>
<evidence type="ECO:0000256" key="3">
    <source>
        <dbReference type="ARBA" id="ARBA00012891"/>
    </source>
</evidence>
<dbReference type="NCBIfam" id="TIGR01056">
    <property type="entry name" value="topB"/>
    <property type="match status" value="1"/>
</dbReference>
<name>W4QTQ1_HALA3</name>
<dbReference type="STRING" id="1236973.JCM9157_2545"/>
<sequence>MKVIIAEKPDQGAKLAAPFQSIKRSGYIEIKKTSQFPNGAFITWAVGHLCELIPPEMYDPKWKSWKLETLPIIPEQFKHQVTKGKTKQFQIIKQLVNNPAVNEIIMAGDAGREGELIVRLILKQCQIDKPLKRLWLSSLTEAAVIEGFKTLRTEEETRPLYFEALSRACADWLVGMNASRAYTLYLQKKGLNDVFSTGRVQTPTLALIVKRENEIEAFKPEPFWEVIADFDVLGKKYQGTWHKKGETRLESSDMATKIAAFCKGKPAVVSEVKVDEKQYKPPFLFTLSSLQTAANQKLKYSPKKTLDIAQKLYVKGFISYPRTDSAFVTKGEAQTFPTILKALSSKPEFTSFFPLPILSLIGNQRYVNEKKVTDHYAIIPTEQIPDLNKLSADEKSIYELIARSLLAAHEEDSIIHTTKVETLVDGRATFHSKGKVIKKQGWRRIIYHDRKAEKDEVYLPELNVKEAGSVQKVLVKESVTQPPKRYTEGQLINVMKTAGKQIEDVELEKILMESQGLGTEATRAGIITILKDRGYMTVTKNIVFPTEKGKLLIAALGESVLTSAEMTAKWEQRLREIGKGGASPVIFMEQTKKLVEHLLQEAGNQAVSWDFSNFDVSSMKKDFKKGQRRPSSVGKCPSCGGTVLDRGTFYGCSQYKTNHCRFTVSKTILKKKIRQKDVKQLLKEGGTEKIEGFVKGDQTFQAKLVWSQEQKKIIFQD</sequence>
<evidence type="ECO:0000259" key="12">
    <source>
        <dbReference type="PROSITE" id="PS52039"/>
    </source>
</evidence>
<keyword evidence="6" id="KW-0238">DNA-binding</keyword>
<dbReference type="AlphaFoldDB" id="W4QTQ1"/>
<evidence type="ECO:0000256" key="5">
    <source>
        <dbReference type="ARBA" id="ARBA00023029"/>
    </source>
</evidence>
<dbReference type="CDD" id="cd00186">
    <property type="entry name" value="TOP1Ac"/>
    <property type="match status" value="1"/>
</dbReference>
<dbReference type="InterPro" id="IPR013497">
    <property type="entry name" value="Topo_IA_cen"/>
</dbReference>
<keyword evidence="4" id="KW-0479">Metal-binding</keyword>
<evidence type="ECO:0000256" key="2">
    <source>
        <dbReference type="ARBA" id="ARBA00009446"/>
    </source>
</evidence>
<dbReference type="PANTHER" id="PTHR11390:SF21">
    <property type="entry name" value="DNA TOPOISOMERASE 3-ALPHA"/>
    <property type="match status" value="1"/>
</dbReference>
<evidence type="ECO:0000256" key="8">
    <source>
        <dbReference type="ARBA" id="ARBA00030003"/>
    </source>
</evidence>
<dbReference type="Gene3D" id="1.10.460.10">
    <property type="entry name" value="Topoisomerase I, domain 2"/>
    <property type="match status" value="1"/>
</dbReference>
<comment type="similarity">
    <text evidence="2">Belongs to the type IA topoisomerase family.</text>
</comment>
<dbReference type="GO" id="GO:0006281">
    <property type="term" value="P:DNA repair"/>
    <property type="evidence" value="ECO:0007669"/>
    <property type="project" value="TreeGrafter"/>
</dbReference>
<evidence type="ECO:0000256" key="10">
    <source>
        <dbReference type="ARBA" id="ARBA00032235"/>
    </source>
</evidence>
<dbReference type="GO" id="GO:0006310">
    <property type="term" value="P:DNA recombination"/>
    <property type="evidence" value="ECO:0007669"/>
    <property type="project" value="TreeGrafter"/>
</dbReference>
<dbReference type="Pfam" id="PF13342">
    <property type="entry name" value="Toprim_Crpt"/>
    <property type="match status" value="1"/>
</dbReference>
<dbReference type="PRINTS" id="PR00417">
    <property type="entry name" value="PRTPISMRASEI"/>
</dbReference>
<dbReference type="GO" id="GO:0046872">
    <property type="term" value="F:metal ion binding"/>
    <property type="evidence" value="ECO:0007669"/>
    <property type="project" value="UniProtKB-KW"/>
</dbReference>
<evidence type="ECO:0000256" key="4">
    <source>
        <dbReference type="ARBA" id="ARBA00022723"/>
    </source>
</evidence>
<feature type="domain" description="Topo IA-type catalytic" evidence="12">
    <location>
        <begin position="157"/>
        <end position="599"/>
    </location>
</feature>
<dbReference type="Proteomes" id="UP000018896">
    <property type="component" value="Unassembled WGS sequence"/>
</dbReference>
<dbReference type="PANTHER" id="PTHR11390">
    <property type="entry name" value="PROKARYOTIC DNA TOPOISOMERASE"/>
    <property type="match status" value="1"/>
</dbReference>
<evidence type="ECO:0000256" key="9">
    <source>
        <dbReference type="ARBA" id="ARBA00031985"/>
    </source>
</evidence>
<dbReference type="EC" id="5.6.2.1" evidence="3"/>
<dbReference type="GO" id="GO:0006265">
    <property type="term" value="P:DNA topological change"/>
    <property type="evidence" value="ECO:0007669"/>
    <property type="project" value="InterPro"/>
</dbReference>
<comment type="caution">
    <text evidence="13">The sequence shown here is derived from an EMBL/GenBank/DDBJ whole genome shotgun (WGS) entry which is preliminary data.</text>
</comment>
<keyword evidence="5" id="KW-0799">Topoisomerase</keyword>
<reference evidence="13 14" key="1">
    <citation type="journal article" date="2014" name="Genome Announc.">
        <title>Draft Genome Sequences of Three Alkaliphilic Bacillus Strains, Bacillus wakoensis JCM 9140T, Bacillus akibai JCM 9157T, and Bacillus hemicellulosilyticus JCM 9152T.</title>
        <authorList>
            <person name="Yuki M."/>
            <person name="Oshima K."/>
            <person name="Suda W."/>
            <person name="Oshida Y."/>
            <person name="Kitamura K."/>
            <person name="Iida T."/>
            <person name="Hattori M."/>
            <person name="Ohkuma M."/>
        </authorList>
    </citation>
    <scope>NUCLEOTIDE SEQUENCE [LARGE SCALE GENOMIC DNA]</scope>
    <source>
        <strain evidence="13 14">JCM 9157</strain>
    </source>
</reference>
<dbReference type="InterPro" id="IPR013825">
    <property type="entry name" value="Topo_IA_cen_sub2"/>
</dbReference>
<protein>
    <recommendedName>
        <fullName evidence="3">DNA topoisomerase</fullName>
        <ecNumber evidence="3">5.6.2.1</ecNumber>
    </recommendedName>
    <alternativeName>
        <fullName evidence="11">Omega-protein</fullName>
    </alternativeName>
    <alternativeName>
        <fullName evidence="10">Relaxing enzyme</fullName>
    </alternativeName>
    <alternativeName>
        <fullName evidence="8">Swivelase</fullName>
    </alternativeName>
    <alternativeName>
        <fullName evidence="9">Untwisting enzyme</fullName>
    </alternativeName>
</protein>
<dbReference type="InterPro" id="IPR003602">
    <property type="entry name" value="Topo_IA_DNA-bd_dom"/>
</dbReference>
<evidence type="ECO:0000256" key="1">
    <source>
        <dbReference type="ARBA" id="ARBA00000213"/>
    </source>
</evidence>
<dbReference type="CDD" id="cd03362">
    <property type="entry name" value="TOPRIM_TopoIA_TopoIII"/>
    <property type="match status" value="1"/>
</dbReference>
<evidence type="ECO:0000313" key="13">
    <source>
        <dbReference type="EMBL" id="GAE35441.1"/>
    </source>
</evidence>
<dbReference type="InterPro" id="IPR006171">
    <property type="entry name" value="TOPRIM_dom"/>
</dbReference>
<evidence type="ECO:0000256" key="6">
    <source>
        <dbReference type="ARBA" id="ARBA00023125"/>
    </source>
</evidence>